<dbReference type="AlphaFoldDB" id="A0A8S9QG22"/>
<sequence length="67" mass="7940">MRHMERGRGNEERLELYCYFVGLNRWLQPHQAFSPRLSGLFREHQTAMPYLSSPHPSLESTSSSWVF</sequence>
<evidence type="ECO:0000313" key="1">
    <source>
        <dbReference type="EMBL" id="KAF3541589.1"/>
    </source>
</evidence>
<evidence type="ECO:0000313" key="2">
    <source>
        <dbReference type="Proteomes" id="UP000712600"/>
    </source>
</evidence>
<organism evidence="1 2">
    <name type="scientific">Brassica cretica</name>
    <name type="common">Mustard</name>
    <dbReference type="NCBI Taxonomy" id="69181"/>
    <lineage>
        <taxon>Eukaryota</taxon>
        <taxon>Viridiplantae</taxon>
        <taxon>Streptophyta</taxon>
        <taxon>Embryophyta</taxon>
        <taxon>Tracheophyta</taxon>
        <taxon>Spermatophyta</taxon>
        <taxon>Magnoliopsida</taxon>
        <taxon>eudicotyledons</taxon>
        <taxon>Gunneridae</taxon>
        <taxon>Pentapetalae</taxon>
        <taxon>rosids</taxon>
        <taxon>malvids</taxon>
        <taxon>Brassicales</taxon>
        <taxon>Brassicaceae</taxon>
        <taxon>Brassiceae</taxon>
        <taxon>Brassica</taxon>
    </lineage>
</organism>
<dbReference type="Proteomes" id="UP000712600">
    <property type="component" value="Unassembled WGS sequence"/>
</dbReference>
<protein>
    <submittedName>
        <fullName evidence="1">Uncharacterized protein</fullName>
    </submittedName>
</protein>
<gene>
    <name evidence="1" type="ORF">F2Q69_00025068</name>
</gene>
<proteinExistence type="predicted"/>
<comment type="caution">
    <text evidence="1">The sequence shown here is derived from an EMBL/GenBank/DDBJ whole genome shotgun (WGS) entry which is preliminary data.</text>
</comment>
<name>A0A8S9QG22_BRACR</name>
<accession>A0A8S9QG22</accession>
<reference evidence="1" key="1">
    <citation type="submission" date="2019-12" db="EMBL/GenBank/DDBJ databases">
        <title>Genome sequencing and annotation of Brassica cretica.</title>
        <authorList>
            <person name="Studholme D.J."/>
            <person name="Sarris P."/>
        </authorList>
    </citation>
    <scope>NUCLEOTIDE SEQUENCE</scope>
    <source>
        <strain evidence="1">PFS-109/04</strain>
        <tissue evidence="1">Leaf</tissue>
    </source>
</reference>
<dbReference type="EMBL" id="QGKX02001290">
    <property type="protein sequence ID" value="KAF3541589.1"/>
    <property type="molecule type" value="Genomic_DNA"/>
</dbReference>